<organism evidence="1 2">
    <name type="scientific">Alloscardovia omnicolens F0580</name>
    <dbReference type="NCBI Taxonomy" id="1321816"/>
    <lineage>
        <taxon>Bacteria</taxon>
        <taxon>Bacillati</taxon>
        <taxon>Actinomycetota</taxon>
        <taxon>Actinomycetes</taxon>
        <taxon>Bifidobacteriales</taxon>
        <taxon>Bifidobacteriaceae</taxon>
        <taxon>Alloscardovia</taxon>
    </lineage>
</organism>
<evidence type="ECO:0000313" key="1">
    <source>
        <dbReference type="EMBL" id="ERH31759.1"/>
    </source>
</evidence>
<reference evidence="1 2" key="1">
    <citation type="submission" date="2013-08" db="EMBL/GenBank/DDBJ databases">
        <authorList>
            <person name="Weinstock G."/>
            <person name="Sodergren E."/>
            <person name="Wylie T."/>
            <person name="Fulton L."/>
            <person name="Fulton R."/>
            <person name="Fronick C."/>
            <person name="O'Laughlin M."/>
            <person name="Godfrey J."/>
            <person name="Miner T."/>
            <person name="Herter B."/>
            <person name="Appelbaum E."/>
            <person name="Cordes M."/>
            <person name="Lek S."/>
            <person name="Wollam A."/>
            <person name="Pepin K.H."/>
            <person name="Palsikar V.B."/>
            <person name="Mitreva M."/>
            <person name="Wilson R.K."/>
        </authorList>
    </citation>
    <scope>NUCLEOTIDE SEQUENCE [LARGE SCALE GENOMIC DNA]</scope>
    <source>
        <strain evidence="1 2">F0580</strain>
    </source>
</reference>
<dbReference type="PATRIC" id="fig|1321816.3.peg.162"/>
<comment type="caution">
    <text evidence="1">The sequence shown here is derived from an EMBL/GenBank/DDBJ whole genome shotgun (WGS) entry which is preliminary data.</text>
</comment>
<protein>
    <submittedName>
        <fullName evidence="1">Addiction module antitoxin, RelB/DinJ family</fullName>
    </submittedName>
</protein>
<keyword evidence="2" id="KW-1185">Reference proteome</keyword>
<evidence type="ECO:0000313" key="2">
    <source>
        <dbReference type="Proteomes" id="UP000016519"/>
    </source>
</evidence>
<dbReference type="STRING" id="419015.HMPREF3214_00163"/>
<dbReference type="Gene3D" id="1.10.1220.10">
    <property type="entry name" value="Met repressor-like"/>
    <property type="match status" value="1"/>
</dbReference>
<accession>U1RDS4</accession>
<proteinExistence type="predicted"/>
<dbReference type="EMBL" id="AWSI01000009">
    <property type="protein sequence ID" value="ERH31759.1"/>
    <property type="molecule type" value="Genomic_DNA"/>
</dbReference>
<dbReference type="HOGENOM" id="CLU_154558_5_3_11"/>
<name>U1RDS4_9BIFI</name>
<sequence>MTTAINMFLKTTIRENGILFNLKLDLPNDVTAAIQEGRSISIDESVPSYESIDDLKAALYI</sequence>
<dbReference type="InterPro" id="IPR013321">
    <property type="entry name" value="Arc_rbn_hlx_hlx"/>
</dbReference>
<dbReference type="Proteomes" id="UP000016519">
    <property type="component" value="Unassembled WGS sequence"/>
</dbReference>
<gene>
    <name evidence="1" type="ORF">HMPREF9244_00196</name>
</gene>
<dbReference type="AlphaFoldDB" id="U1RDS4"/>
<dbReference type="GO" id="GO:0006355">
    <property type="term" value="P:regulation of DNA-templated transcription"/>
    <property type="evidence" value="ECO:0007669"/>
    <property type="project" value="InterPro"/>
</dbReference>